<evidence type="ECO:0008006" key="4">
    <source>
        <dbReference type="Google" id="ProtNLM"/>
    </source>
</evidence>
<dbReference type="InterPro" id="IPR058243">
    <property type="entry name" value="Phage_VG64"/>
</dbReference>
<sequence length="136" mass="14815">MRSRKITASILAAGALALTGCTQAHNVSTNLSRQADNFDVHRTVVVHDDITNTNIVEIQGLCSLDPDDSDKGNEHSVVCKIGKRSQDYVKEIFESGDNTTLTVIQTEAQKSDPFAYDIQFAATVPHFEIQHAGGDQ</sequence>
<keyword evidence="1" id="KW-0732">Signal</keyword>
<accession>A0A387BMF9</accession>
<dbReference type="PROSITE" id="PS51257">
    <property type="entry name" value="PROKAR_LIPOPROTEIN"/>
    <property type="match status" value="1"/>
</dbReference>
<dbReference type="OrthoDB" id="1643293at2"/>
<protein>
    <recommendedName>
        <fullName evidence="4">Lipoprotein</fullName>
    </recommendedName>
</protein>
<dbReference type="AlphaFoldDB" id="A0A387BMF9"/>
<evidence type="ECO:0000313" key="2">
    <source>
        <dbReference type="EMBL" id="AYG02389.1"/>
    </source>
</evidence>
<evidence type="ECO:0000313" key="3">
    <source>
        <dbReference type="Proteomes" id="UP000275069"/>
    </source>
</evidence>
<feature type="chain" id="PRO_5039582944" description="Lipoprotein" evidence="1">
    <location>
        <begin position="25"/>
        <end position="136"/>
    </location>
</feature>
<dbReference type="Pfam" id="PF25682">
    <property type="entry name" value="Phage_VG64"/>
    <property type="match status" value="1"/>
</dbReference>
<dbReference type="EMBL" id="CP032624">
    <property type="protein sequence ID" value="AYG02389.1"/>
    <property type="molecule type" value="Genomic_DNA"/>
</dbReference>
<organism evidence="2 3">
    <name type="scientific">Gryllotalpicola protaetiae</name>
    <dbReference type="NCBI Taxonomy" id="2419771"/>
    <lineage>
        <taxon>Bacteria</taxon>
        <taxon>Bacillati</taxon>
        <taxon>Actinomycetota</taxon>
        <taxon>Actinomycetes</taxon>
        <taxon>Micrococcales</taxon>
        <taxon>Microbacteriaceae</taxon>
        <taxon>Gryllotalpicola</taxon>
    </lineage>
</organism>
<name>A0A387BMF9_9MICO</name>
<evidence type="ECO:0000256" key="1">
    <source>
        <dbReference type="SAM" id="SignalP"/>
    </source>
</evidence>
<feature type="signal peptide" evidence="1">
    <location>
        <begin position="1"/>
        <end position="24"/>
    </location>
</feature>
<dbReference type="RefSeq" id="WP_120787923.1">
    <property type="nucleotide sequence ID" value="NZ_CP032624.1"/>
</dbReference>
<keyword evidence="3" id="KW-1185">Reference proteome</keyword>
<proteinExistence type="predicted"/>
<reference evidence="2 3" key="1">
    <citation type="submission" date="2018-09" db="EMBL/GenBank/DDBJ databases">
        <title>Genome sequencing of strain 2DFW10M-5.</title>
        <authorList>
            <person name="Heo J."/>
            <person name="Kim S.-J."/>
            <person name="Kwon S.-W."/>
        </authorList>
    </citation>
    <scope>NUCLEOTIDE SEQUENCE [LARGE SCALE GENOMIC DNA]</scope>
    <source>
        <strain evidence="2 3">2DFW10M-5</strain>
    </source>
</reference>
<gene>
    <name evidence="2" type="ORF">D7I44_01790</name>
</gene>
<dbReference type="Proteomes" id="UP000275069">
    <property type="component" value="Chromosome"/>
</dbReference>
<dbReference type="KEGG" id="gry:D7I44_01790"/>